<dbReference type="InterPro" id="IPR006963">
    <property type="entry name" value="Mopterin_OxRdtase_4Fe-4S_dom"/>
</dbReference>
<dbReference type="Gene3D" id="3.40.50.740">
    <property type="match status" value="1"/>
</dbReference>
<feature type="domain" description="4Fe-4S Mo/W bis-MGD-type" evidence="11">
    <location>
        <begin position="68"/>
        <end position="124"/>
    </location>
</feature>
<evidence type="ECO:0000313" key="12">
    <source>
        <dbReference type="EMBL" id="TQM79399.1"/>
    </source>
</evidence>
<evidence type="ECO:0000256" key="5">
    <source>
        <dbReference type="ARBA" id="ARBA00022723"/>
    </source>
</evidence>
<dbReference type="Pfam" id="PF00384">
    <property type="entry name" value="Molybdopterin"/>
    <property type="match status" value="1"/>
</dbReference>
<dbReference type="Gene3D" id="3.30.200.210">
    <property type="match status" value="1"/>
</dbReference>
<evidence type="ECO:0000313" key="13">
    <source>
        <dbReference type="Proteomes" id="UP000316628"/>
    </source>
</evidence>
<dbReference type="PANTHER" id="PTHR43598">
    <property type="entry name" value="TUNGSTEN-CONTAINING FORMYLMETHANOFURAN DEHYDROGENASE 2 SUBUNIT B"/>
    <property type="match status" value="1"/>
</dbReference>
<evidence type="ECO:0000256" key="6">
    <source>
        <dbReference type="ARBA" id="ARBA00022729"/>
    </source>
</evidence>
<evidence type="ECO:0000256" key="10">
    <source>
        <dbReference type="SAM" id="MobiDB-lite"/>
    </source>
</evidence>
<dbReference type="GO" id="GO:0016491">
    <property type="term" value="F:oxidoreductase activity"/>
    <property type="evidence" value="ECO:0007669"/>
    <property type="project" value="UniProtKB-KW"/>
</dbReference>
<comment type="similarity">
    <text evidence="3">Belongs to the prokaryotic molybdopterin-containing oxidoreductase family.</text>
</comment>
<accession>A0A543J9A3</accession>
<comment type="cofactor">
    <cofactor evidence="1">
        <name>[4Fe-4S] cluster</name>
        <dbReference type="ChEBI" id="CHEBI:49883"/>
    </cofactor>
</comment>
<dbReference type="Gene3D" id="3.40.228.10">
    <property type="entry name" value="Dimethylsulfoxide Reductase, domain 2"/>
    <property type="match status" value="1"/>
</dbReference>
<dbReference type="Gene3D" id="2.40.40.20">
    <property type="match status" value="1"/>
</dbReference>
<comment type="caution">
    <text evidence="12">The sequence shown here is derived from an EMBL/GenBank/DDBJ whole genome shotgun (WGS) entry which is preliminary data.</text>
</comment>
<dbReference type="AlphaFoldDB" id="A0A543J9A3"/>
<keyword evidence="4" id="KW-0004">4Fe-4S</keyword>
<dbReference type="Pfam" id="PF04879">
    <property type="entry name" value="Molybdop_Fe4S4"/>
    <property type="match status" value="1"/>
</dbReference>
<dbReference type="PANTHER" id="PTHR43598:SF1">
    <property type="entry name" value="FORMATE DEHYDROGENASE-O MAJOR SUBUNIT"/>
    <property type="match status" value="1"/>
</dbReference>
<dbReference type="SMART" id="SM00926">
    <property type="entry name" value="Molybdop_Fe4S4"/>
    <property type="match status" value="1"/>
</dbReference>
<protein>
    <submittedName>
        <fullName evidence="12">Anaerobic selenocysteine-containing dehydrogenase</fullName>
    </submittedName>
</protein>
<dbReference type="GO" id="GO:0030313">
    <property type="term" value="C:cell envelope"/>
    <property type="evidence" value="ECO:0007669"/>
    <property type="project" value="UniProtKB-SubCell"/>
</dbReference>
<comment type="subcellular location">
    <subcellularLocation>
        <location evidence="2">Cell envelope</location>
    </subcellularLocation>
</comment>
<gene>
    <name evidence="12" type="ORF">FHX81_1706</name>
</gene>
<keyword evidence="9" id="KW-0411">Iron-sulfur</keyword>
<dbReference type="RefSeq" id="WP_141976675.1">
    <property type="nucleotide sequence ID" value="NZ_VFPP01000001.1"/>
</dbReference>
<evidence type="ECO:0000256" key="3">
    <source>
        <dbReference type="ARBA" id="ARBA00010312"/>
    </source>
</evidence>
<dbReference type="Proteomes" id="UP000316628">
    <property type="component" value="Unassembled WGS sequence"/>
</dbReference>
<dbReference type="GO" id="GO:0009061">
    <property type="term" value="P:anaerobic respiration"/>
    <property type="evidence" value="ECO:0007669"/>
    <property type="project" value="TreeGrafter"/>
</dbReference>
<evidence type="ECO:0000256" key="7">
    <source>
        <dbReference type="ARBA" id="ARBA00023002"/>
    </source>
</evidence>
<reference evidence="12 13" key="1">
    <citation type="submission" date="2019-06" db="EMBL/GenBank/DDBJ databases">
        <title>Sequencing the genomes of 1000 actinobacteria strains.</title>
        <authorList>
            <person name="Klenk H.-P."/>
        </authorList>
    </citation>
    <scope>NUCLEOTIDE SEQUENCE [LARGE SCALE GENOMIC DNA]</scope>
    <source>
        <strain evidence="12 13">DSM 45456</strain>
    </source>
</reference>
<dbReference type="GO" id="GO:0009055">
    <property type="term" value="F:electron transfer activity"/>
    <property type="evidence" value="ECO:0007669"/>
    <property type="project" value="TreeGrafter"/>
</dbReference>
<dbReference type="Pfam" id="PF01568">
    <property type="entry name" value="Molydop_binding"/>
    <property type="match status" value="1"/>
</dbReference>
<keyword evidence="8" id="KW-0408">Iron</keyword>
<dbReference type="PROSITE" id="PS51318">
    <property type="entry name" value="TAT"/>
    <property type="match status" value="1"/>
</dbReference>
<evidence type="ECO:0000256" key="9">
    <source>
        <dbReference type="ARBA" id="ARBA00023014"/>
    </source>
</evidence>
<dbReference type="SUPFAM" id="SSF50692">
    <property type="entry name" value="ADC-like"/>
    <property type="match status" value="1"/>
</dbReference>
<evidence type="ECO:0000256" key="2">
    <source>
        <dbReference type="ARBA" id="ARBA00004196"/>
    </source>
</evidence>
<feature type="region of interest" description="Disordered" evidence="10">
    <location>
        <begin position="33"/>
        <end position="59"/>
    </location>
</feature>
<evidence type="ECO:0000256" key="8">
    <source>
        <dbReference type="ARBA" id="ARBA00023004"/>
    </source>
</evidence>
<evidence type="ECO:0000259" key="11">
    <source>
        <dbReference type="PROSITE" id="PS51669"/>
    </source>
</evidence>
<sequence>MRETPITRRGFVRAAVVGGSALSIGTVDHAAGTASPASAGDVAPPITPGPAGASPLPFVEGAPALEPDRVVTTACQFCNSNCRMRVGLKAGQIVSITGERADPVQAGSLCVKAPMMPQVTYNHARVTTPLKRVAGAKGSPDSRFTPVSWDEALDLIADRLLALRDNGEGHAIANRATGRLPQGAGSLAARMLTMLGSPNATDVGPTCNDAGGDALSTSFGLSNFTNGYGKDGATGREDLGAARFHLFLGTNQAETHPVTFDYLLRARQRTGARIVVVDPRRTATAARADEWISPKPHTDLALVLALLHKIIHSGLHDRRFVEEWVVGFEQLREHLTRHGYTPRWAEGVTGVPARDIERLAEQYARAKPAAIFCNAGISHQLNAFHTYRALTFLSAITGNIGVLGGGCNFMHNTWPGELRLPPLEVDAPPITQPALPVGPDSFAESILSGAPYRLRAVINQGNPLIASANTHKVREAYAKLDFHVYVGLFREEAARYADVILPAAGGLELDGVYMRRDDRGIRWQQQVVPRVGESKPDWEIWLDLARAMARRDRTRPASDWRAAFPAGWKTYSDLWQEFVAHTPGMGGMSQQRLEGLAEPLRWPCPDDRHPGVSALYLDHPSWYQAAASLNPANAGKRFLTPSGKVEIHTPELDEMLRPAGHGALPVFYTHPEVTGGLPTIAYGTRYVANPVNPRALTIEAAIGVPNDSDVHERYPLMGTTGRPSVVHFASALHWTHTGKQLNGVRLVQIHPRTAGRLGIANGDEVVVESPRGAVTGTALHWEGIREDTIFVPNTFGPAQEFGDQFGQPRYSPVNELVDDRFHDNLSGQQAYKCFACRVRKA</sequence>
<dbReference type="InterPro" id="IPR006657">
    <property type="entry name" value="MoPterin_dinucl-bd_dom"/>
</dbReference>
<keyword evidence="7" id="KW-0560">Oxidoreductase</keyword>
<dbReference type="PROSITE" id="PS51669">
    <property type="entry name" value="4FE4S_MOW_BIS_MGD"/>
    <property type="match status" value="1"/>
</dbReference>
<keyword evidence="6" id="KW-0732">Signal</keyword>
<dbReference type="OrthoDB" id="7376058at2"/>
<proteinExistence type="inferred from homology"/>
<dbReference type="InterPro" id="IPR006311">
    <property type="entry name" value="TAT_signal"/>
</dbReference>
<dbReference type="GO" id="GO:0051539">
    <property type="term" value="F:4 iron, 4 sulfur cluster binding"/>
    <property type="evidence" value="ECO:0007669"/>
    <property type="project" value="UniProtKB-KW"/>
</dbReference>
<organism evidence="12 13">
    <name type="scientific">Saccharothrix saharensis</name>
    <dbReference type="NCBI Taxonomy" id="571190"/>
    <lineage>
        <taxon>Bacteria</taxon>
        <taxon>Bacillati</taxon>
        <taxon>Actinomycetota</taxon>
        <taxon>Actinomycetes</taxon>
        <taxon>Pseudonocardiales</taxon>
        <taxon>Pseudonocardiaceae</taxon>
        <taxon>Saccharothrix</taxon>
    </lineage>
</organism>
<name>A0A543J9A3_9PSEU</name>
<dbReference type="SUPFAM" id="SSF53706">
    <property type="entry name" value="Formate dehydrogenase/DMSO reductase, domains 1-3"/>
    <property type="match status" value="1"/>
</dbReference>
<dbReference type="EMBL" id="VFPP01000001">
    <property type="protein sequence ID" value="TQM79399.1"/>
    <property type="molecule type" value="Genomic_DNA"/>
</dbReference>
<dbReference type="GO" id="GO:0043546">
    <property type="term" value="F:molybdopterin cofactor binding"/>
    <property type="evidence" value="ECO:0007669"/>
    <property type="project" value="InterPro"/>
</dbReference>
<dbReference type="InterPro" id="IPR009010">
    <property type="entry name" value="Asp_de-COase-like_dom_sf"/>
</dbReference>
<keyword evidence="13" id="KW-1185">Reference proteome</keyword>
<dbReference type="InterPro" id="IPR006656">
    <property type="entry name" value="Mopterin_OxRdtase"/>
</dbReference>
<keyword evidence="5" id="KW-0479">Metal-binding</keyword>
<dbReference type="GO" id="GO:0030151">
    <property type="term" value="F:molybdenum ion binding"/>
    <property type="evidence" value="ECO:0007669"/>
    <property type="project" value="TreeGrafter"/>
</dbReference>
<evidence type="ECO:0000256" key="4">
    <source>
        <dbReference type="ARBA" id="ARBA00022485"/>
    </source>
</evidence>
<evidence type="ECO:0000256" key="1">
    <source>
        <dbReference type="ARBA" id="ARBA00001966"/>
    </source>
</evidence>